<gene>
    <name evidence="1" type="ORF">C8D94_101866</name>
</gene>
<evidence type="ECO:0000313" key="2">
    <source>
        <dbReference type="Proteomes" id="UP000255317"/>
    </source>
</evidence>
<comment type="caution">
    <text evidence="1">The sequence shown here is derived from an EMBL/GenBank/DDBJ whole genome shotgun (WGS) entry which is preliminary data.</text>
</comment>
<name>A0A370QKT6_9FLAO</name>
<sequence>MTDLFDQTSKKIDHQELFFKLYQAKDESDLINIINTYHSIFDDSNWKPLGGNFSNYGVVKNQQSSPIAALIEKVTNAIDAILTKECILSGTDPKSDVAPRTMDEAIQRFYPENNWDLPSFRKKQAENIQIIADGKGPRNQRNQHPTSVIVYDNGEGQHPEKFEDTFLSLLRGNKNDIHFVQGKYNMGGSGAIVFCGKKRYQLIASKRYTNDGDFGFTLVREHPKKESDQAKETWYEYLLIDGKIPSFTTTKLDLGLNNRQFETGTILKLYSYQFPKGYSGFAQDLNQSVNEFLFQPALPILTVDTAERYPNNKVLDNDLFGLKRRLAAEESEYLDESFSENFSDDVFGKMKVSCYVFKTKVKDYDLKRTKKVIQDRYFKNSMSVMFSLNGQTHGHYTAEFITRSLKLNLLKSHLLIHVDCTEMKYNFRKELFMASRDRLKDGDETQFLRSYLAKKLSAKDGRLAEIEKRRKQAVDIDTSSNTSDLLKSFTKNLPLDSELAKLLNQTFKLDIKKDKKTEGQKKRTSTVKEPTPFEPKRFPSFFQIDANNNNEKEAAAIPLNGEKSIRFSTDVANDYFDRIEEPGDLRVSVLNIKPNDSDGGNKPGEPKEIDEVFNVVKSSPNKGKIRISLNPKDELNVGDSVQIKASLSSPNGDIEELFWVKIADNNKPKDEAPKKESDNDLLGLPKLVFMYKNVDVNSDTDVTWAAVEEATSLDVDYSTVMIPDAEGDLLNRIFINMDSTVLKNFKSKERNINHEQLELANRKYYTSVYFHTLFLYTISKNRGYEIRQKVEGKDDLEHVDLGQYLKDLFDHYYSTFILNFGGMEAMMQGIGD</sequence>
<keyword evidence="2" id="KW-1185">Reference proteome</keyword>
<evidence type="ECO:0000313" key="1">
    <source>
        <dbReference type="EMBL" id="RDK88987.1"/>
    </source>
</evidence>
<dbReference type="RefSeq" id="WP_211308897.1">
    <property type="nucleotide sequence ID" value="NZ_QRAO01000001.1"/>
</dbReference>
<dbReference type="Gene3D" id="3.30.565.10">
    <property type="entry name" value="Histidine kinase-like ATPase, C-terminal domain"/>
    <property type="match status" value="1"/>
</dbReference>
<dbReference type="EMBL" id="QRAO01000001">
    <property type="protein sequence ID" value="RDK88987.1"/>
    <property type="molecule type" value="Genomic_DNA"/>
</dbReference>
<reference evidence="1 2" key="1">
    <citation type="submission" date="2018-07" db="EMBL/GenBank/DDBJ databases">
        <title>Genomic Encyclopedia of Type Strains, Phase IV (KMG-IV): sequencing the most valuable type-strain genomes for metagenomic binning, comparative biology and taxonomic classification.</title>
        <authorList>
            <person name="Goeker M."/>
        </authorList>
    </citation>
    <scope>NUCLEOTIDE SEQUENCE [LARGE SCALE GENOMIC DNA]</scope>
    <source>
        <strain evidence="1 2">DSM 101478</strain>
    </source>
</reference>
<organism evidence="1 2">
    <name type="scientific">Marinirhabdus gelatinilytica</name>
    <dbReference type="NCBI Taxonomy" id="1703343"/>
    <lineage>
        <taxon>Bacteria</taxon>
        <taxon>Pseudomonadati</taxon>
        <taxon>Bacteroidota</taxon>
        <taxon>Flavobacteriia</taxon>
        <taxon>Flavobacteriales</taxon>
        <taxon>Flavobacteriaceae</taxon>
    </lineage>
</organism>
<protein>
    <submittedName>
        <fullName evidence="1">Uncharacterized protein</fullName>
    </submittedName>
</protein>
<dbReference type="Proteomes" id="UP000255317">
    <property type="component" value="Unassembled WGS sequence"/>
</dbReference>
<dbReference type="AlphaFoldDB" id="A0A370QKT6"/>
<dbReference type="InterPro" id="IPR036890">
    <property type="entry name" value="HATPase_C_sf"/>
</dbReference>
<proteinExistence type="predicted"/>
<accession>A0A370QKT6</accession>